<evidence type="ECO:0000313" key="3">
    <source>
        <dbReference type="Proteomes" id="UP001589575"/>
    </source>
</evidence>
<feature type="compositionally biased region" description="Basic and acidic residues" evidence="1">
    <location>
        <begin position="32"/>
        <end position="42"/>
    </location>
</feature>
<proteinExistence type="predicted"/>
<dbReference type="EMBL" id="JBHMFI010000001">
    <property type="protein sequence ID" value="MFB9072201.1"/>
    <property type="molecule type" value="Genomic_DNA"/>
</dbReference>
<reference evidence="2 3" key="1">
    <citation type="submission" date="2024-09" db="EMBL/GenBank/DDBJ databases">
        <authorList>
            <person name="Sun Q."/>
            <person name="Mori K."/>
        </authorList>
    </citation>
    <scope>NUCLEOTIDE SEQUENCE [LARGE SCALE GENOMIC DNA]</scope>
    <source>
        <strain evidence="2 3">CCM 7609</strain>
    </source>
</reference>
<feature type="region of interest" description="Disordered" evidence="1">
    <location>
        <begin position="1"/>
        <end position="42"/>
    </location>
</feature>
<evidence type="ECO:0000313" key="2">
    <source>
        <dbReference type="EMBL" id="MFB9072201.1"/>
    </source>
</evidence>
<accession>A0ABV5FZT3</accession>
<keyword evidence="3" id="KW-1185">Reference proteome</keyword>
<sequence length="73" mass="7568">MQLPGPQRLQACGRPALCGHDPGDPGPPAAAGRRDPAGRDVRSECCPAGPGLGRGGSLHGWCRRRESGVTARR</sequence>
<evidence type="ECO:0000256" key="1">
    <source>
        <dbReference type="SAM" id="MobiDB-lite"/>
    </source>
</evidence>
<gene>
    <name evidence="2" type="ORF">ACFFX0_13705</name>
</gene>
<name>A0ABV5FZT3_9MICC</name>
<protein>
    <submittedName>
        <fullName evidence="2">Uncharacterized protein</fullName>
    </submittedName>
</protein>
<comment type="caution">
    <text evidence="2">The sequence shown here is derived from an EMBL/GenBank/DDBJ whole genome shotgun (WGS) entry which is preliminary data.</text>
</comment>
<dbReference type="Proteomes" id="UP001589575">
    <property type="component" value="Unassembled WGS sequence"/>
</dbReference>
<organism evidence="2 3">
    <name type="scientific">Citricoccus parietis</name>
    <dbReference type="NCBI Taxonomy" id="592307"/>
    <lineage>
        <taxon>Bacteria</taxon>
        <taxon>Bacillati</taxon>
        <taxon>Actinomycetota</taxon>
        <taxon>Actinomycetes</taxon>
        <taxon>Micrococcales</taxon>
        <taxon>Micrococcaceae</taxon>
        <taxon>Citricoccus</taxon>
    </lineage>
</organism>